<protein>
    <submittedName>
        <fullName evidence="1">Uncharacterized protein</fullName>
    </submittedName>
</protein>
<dbReference type="Proteomes" id="UP000294309">
    <property type="component" value="Chromosome"/>
</dbReference>
<proteinExistence type="predicted"/>
<dbReference type="EMBL" id="CP038013">
    <property type="protein sequence ID" value="QBQ07820.1"/>
    <property type="molecule type" value="Genomic_DNA"/>
</dbReference>
<dbReference type="RefSeq" id="WP_134297604.1">
    <property type="nucleotide sequence ID" value="NZ_CP038013.1"/>
</dbReference>
<reference evidence="1 2" key="1">
    <citation type="submission" date="2019-03" db="EMBL/GenBank/DDBJ databases">
        <title>Complete genome sequence of Spiroplasma gladiatoris TG-1 (DSM 22552).</title>
        <authorList>
            <person name="Lin Y.-C."/>
            <person name="Chou L."/>
            <person name="Kuo C.-H."/>
        </authorList>
    </citation>
    <scope>NUCLEOTIDE SEQUENCE [LARGE SCALE GENOMIC DNA]</scope>
    <source>
        <strain evidence="1 2">TG-1</strain>
    </source>
</reference>
<gene>
    <name evidence="1" type="ORF">SGLAD_v1c06210</name>
</gene>
<name>A0A4P7AJU3_9MOLU</name>
<organism evidence="1 2">
    <name type="scientific">Spiroplasma gladiatoris</name>
    <dbReference type="NCBI Taxonomy" id="2143"/>
    <lineage>
        <taxon>Bacteria</taxon>
        <taxon>Bacillati</taxon>
        <taxon>Mycoplasmatota</taxon>
        <taxon>Mollicutes</taxon>
        <taxon>Entomoplasmatales</taxon>
        <taxon>Spiroplasmataceae</taxon>
        <taxon>Spiroplasma</taxon>
    </lineage>
</organism>
<sequence length="481" mass="57246">MIQGTAKLELQKANKKLKIITNKFEKTSLDTYLIASLLLNETNEKNSNNFIESLTGKGSMYYFLLDLYKDMKNRYTKEDLQKIINQSLIPVKMIHPLTFNYYLKFNITEFNNEIFEGEIFKDEQFLSNIFTKNEEYVRSDYDGIDEVEIIVDNYDFIIQNSTVKIRINNRQNKYIEIDKQTFEQSIENNKNLDISGFTINEFEDNEKYNLLSQKDLDSLKNRLIFSIDGNSIVLYDDFVKVVKIYEKFNNYWIIDKSFDYSDKIHQKLFENLLLNIYEKNLFNEIKNKTIIKLLNISNDLVLNGNIINKILSIKSSVEIAKLGLEFIVKNTNIQNINWDIKSLEEMFKILENIKELASLYKINSNLDYSFLQLFDLNNYDKNLLINEHKNLLNKQLNDITKIKEEIYLLIGQMSQSGMREEIKKLDMKDEKLKKLRKFYNKYIAHKKYKKNNVDLSELLKSLNYIKENKKIHDIYLNKIKK</sequence>
<evidence type="ECO:0000313" key="1">
    <source>
        <dbReference type="EMBL" id="QBQ07820.1"/>
    </source>
</evidence>
<accession>A0A4P7AJU3</accession>
<keyword evidence="2" id="KW-1185">Reference proteome</keyword>
<dbReference type="AlphaFoldDB" id="A0A4P7AJU3"/>
<evidence type="ECO:0000313" key="2">
    <source>
        <dbReference type="Proteomes" id="UP000294309"/>
    </source>
</evidence>
<dbReference type="KEGG" id="sgq:SGLAD_v1c06210"/>
<dbReference type="OrthoDB" id="389553at2"/>